<reference evidence="6 7" key="1">
    <citation type="submission" date="2016-09" db="EMBL/GenBank/DDBJ databases">
        <authorList>
            <person name="Capua I."/>
            <person name="De Benedictis P."/>
            <person name="Joannis T."/>
            <person name="Lombin L.H."/>
            <person name="Cattoli G."/>
        </authorList>
    </citation>
    <scope>NUCLEOTIDE SEQUENCE [LARGE SCALE GENOMIC DNA]</scope>
    <source>
        <strain evidence="6 7">ANC 4671</strain>
    </source>
</reference>
<dbReference type="PANTHER" id="PTHR30579:SF7">
    <property type="entry name" value="HTH-TYPE TRANSCRIPTIONAL REGULATOR LRHA-RELATED"/>
    <property type="match status" value="1"/>
</dbReference>
<dbReference type="InterPro" id="IPR036390">
    <property type="entry name" value="WH_DNA-bd_sf"/>
</dbReference>
<dbReference type="InterPro" id="IPR036388">
    <property type="entry name" value="WH-like_DNA-bd_sf"/>
</dbReference>
<proteinExistence type="inferred from homology"/>
<dbReference type="Gene3D" id="3.40.190.10">
    <property type="entry name" value="Periplasmic binding protein-like II"/>
    <property type="match status" value="2"/>
</dbReference>
<accession>A0A1E7QXK8</accession>
<dbReference type="SUPFAM" id="SSF53850">
    <property type="entry name" value="Periplasmic binding protein-like II"/>
    <property type="match status" value="1"/>
</dbReference>
<dbReference type="InterPro" id="IPR050176">
    <property type="entry name" value="LTTR"/>
</dbReference>
<evidence type="ECO:0000313" key="7">
    <source>
        <dbReference type="Proteomes" id="UP000185895"/>
    </source>
</evidence>
<feature type="domain" description="HTH lysR-type" evidence="5">
    <location>
        <begin position="11"/>
        <end position="68"/>
    </location>
</feature>
<dbReference type="Pfam" id="PF03466">
    <property type="entry name" value="LysR_substrate"/>
    <property type="match status" value="1"/>
</dbReference>
<dbReference type="PROSITE" id="PS50931">
    <property type="entry name" value="HTH_LYSR"/>
    <property type="match status" value="1"/>
</dbReference>
<evidence type="ECO:0000259" key="5">
    <source>
        <dbReference type="PROSITE" id="PS50931"/>
    </source>
</evidence>
<evidence type="ECO:0000313" key="6">
    <source>
        <dbReference type="EMBL" id="OEY91783.1"/>
    </source>
</evidence>
<dbReference type="GO" id="GO:0003677">
    <property type="term" value="F:DNA binding"/>
    <property type="evidence" value="ECO:0007669"/>
    <property type="project" value="UniProtKB-KW"/>
</dbReference>
<dbReference type="Gene3D" id="1.10.10.10">
    <property type="entry name" value="Winged helix-like DNA-binding domain superfamily/Winged helix DNA-binding domain"/>
    <property type="match status" value="1"/>
</dbReference>
<dbReference type="RefSeq" id="WP_070070994.1">
    <property type="nucleotide sequence ID" value="NZ_MKKK01000073.1"/>
</dbReference>
<dbReference type="OrthoDB" id="5723059at2"/>
<keyword evidence="7" id="KW-1185">Reference proteome</keyword>
<dbReference type="GO" id="GO:0003700">
    <property type="term" value="F:DNA-binding transcription factor activity"/>
    <property type="evidence" value="ECO:0007669"/>
    <property type="project" value="InterPro"/>
</dbReference>
<dbReference type="Proteomes" id="UP000185895">
    <property type="component" value="Unassembled WGS sequence"/>
</dbReference>
<gene>
    <name evidence="6" type="ORF">BJI46_06495</name>
</gene>
<keyword evidence="3" id="KW-0238">DNA-binding</keyword>
<evidence type="ECO:0000256" key="1">
    <source>
        <dbReference type="ARBA" id="ARBA00009437"/>
    </source>
</evidence>
<protein>
    <submittedName>
        <fullName evidence="6">Transcriptional regulator</fullName>
    </submittedName>
</protein>
<evidence type="ECO:0000256" key="3">
    <source>
        <dbReference type="ARBA" id="ARBA00023125"/>
    </source>
</evidence>
<dbReference type="SUPFAM" id="SSF46785">
    <property type="entry name" value="Winged helix' DNA-binding domain"/>
    <property type="match status" value="1"/>
</dbReference>
<comment type="caution">
    <text evidence="6">The sequence shown here is derived from an EMBL/GenBank/DDBJ whole genome shotgun (WGS) entry which is preliminary data.</text>
</comment>
<dbReference type="EMBL" id="MKKK01000073">
    <property type="protein sequence ID" value="OEY91783.1"/>
    <property type="molecule type" value="Genomic_DNA"/>
</dbReference>
<sequence length="305" mass="35043">MNNLNKIPTNLDLDALRAFVKGIELGSFQLAAQQLCRSPAAISAQLKKLEQQTQCQLLRKSGRGLVLTAYGEVLLSTVKQMLKLNDQILVTLNQNQQYGKIRFGLQEDFGESILQALIARFIQLHPNIQFQIEVDRNQRLIEKIQRHELDLALIWSQSQQQEYFTPLTTMQTQWLYCEASHIEMLLEKRQSIPLVTLQHPCLLREMAIKKLDQQGLQWHIAYECNSVHALWAALRAGIGISLRALLSVPEDIQVLKLDSLPLLDDMTFGMYKTNSEPNTLLNQFEQYVIKNIERKSSFNSSFILH</sequence>
<name>A0A1E7QXK8_9GAMM</name>
<dbReference type="InterPro" id="IPR005119">
    <property type="entry name" value="LysR_subst-bd"/>
</dbReference>
<evidence type="ECO:0000256" key="4">
    <source>
        <dbReference type="ARBA" id="ARBA00023163"/>
    </source>
</evidence>
<dbReference type="InterPro" id="IPR000847">
    <property type="entry name" value="LysR_HTH_N"/>
</dbReference>
<organism evidence="6 7">
    <name type="scientific">Acinetobacter qingfengensis</name>
    <dbReference type="NCBI Taxonomy" id="1262585"/>
    <lineage>
        <taxon>Bacteria</taxon>
        <taxon>Pseudomonadati</taxon>
        <taxon>Pseudomonadota</taxon>
        <taxon>Gammaproteobacteria</taxon>
        <taxon>Moraxellales</taxon>
        <taxon>Moraxellaceae</taxon>
        <taxon>Acinetobacter</taxon>
    </lineage>
</organism>
<dbReference type="STRING" id="1262585.BJI46_06495"/>
<comment type="similarity">
    <text evidence="1">Belongs to the LysR transcriptional regulatory family.</text>
</comment>
<dbReference type="Pfam" id="PF00126">
    <property type="entry name" value="HTH_1"/>
    <property type="match status" value="1"/>
</dbReference>
<keyword evidence="2" id="KW-0805">Transcription regulation</keyword>
<keyword evidence="4" id="KW-0804">Transcription</keyword>
<dbReference type="PANTHER" id="PTHR30579">
    <property type="entry name" value="TRANSCRIPTIONAL REGULATOR"/>
    <property type="match status" value="1"/>
</dbReference>
<dbReference type="AlphaFoldDB" id="A0A1E7QXK8"/>
<evidence type="ECO:0000256" key="2">
    <source>
        <dbReference type="ARBA" id="ARBA00023015"/>
    </source>
</evidence>